<proteinExistence type="predicted"/>
<accession>A0A6C0K2D8</accession>
<dbReference type="AlphaFoldDB" id="A0A6C0K2D8"/>
<evidence type="ECO:0000256" key="1">
    <source>
        <dbReference type="SAM" id="Phobius"/>
    </source>
</evidence>
<reference evidence="2" key="1">
    <citation type="journal article" date="2020" name="Nature">
        <title>Giant virus diversity and host interactions through global metagenomics.</title>
        <authorList>
            <person name="Schulz F."/>
            <person name="Roux S."/>
            <person name="Paez-Espino D."/>
            <person name="Jungbluth S."/>
            <person name="Walsh D.A."/>
            <person name="Denef V.J."/>
            <person name="McMahon K.D."/>
            <person name="Konstantinidis K.T."/>
            <person name="Eloe-Fadrosh E.A."/>
            <person name="Kyrpides N.C."/>
            <person name="Woyke T."/>
        </authorList>
    </citation>
    <scope>NUCLEOTIDE SEQUENCE</scope>
    <source>
        <strain evidence="2">GVMAG-S-1101171-110</strain>
    </source>
</reference>
<feature type="transmembrane region" description="Helical" evidence="1">
    <location>
        <begin position="12"/>
        <end position="31"/>
    </location>
</feature>
<name>A0A6C0K2D8_9ZZZZ</name>
<keyword evidence="1" id="KW-1133">Transmembrane helix</keyword>
<organism evidence="2">
    <name type="scientific">viral metagenome</name>
    <dbReference type="NCBI Taxonomy" id="1070528"/>
    <lineage>
        <taxon>unclassified sequences</taxon>
        <taxon>metagenomes</taxon>
        <taxon>organismal metagenomes</taxon>
    </lineage>
</organism>
<dbReference type="EMBL" id="MN740798">
    <property type="protein sequence ID" value="QHU12215.1"/>
    <property type="molecule type" value="Genomic_DNA"/>
</dbReference>
<sequence>MIVNALKNPLVGIVISFMFGVAIVMVLSPVCRGTSCMVVKAPPLHEVKDTVYHIGSKCYKFEPKGMDCPATGVIEAFQTI</sequence>
<evidence type="ECO:0000313" key="2">
    <source>
        <dbReference type="EMBL" id="QHU12215.1"/>
    </source>
</evidence>
<keyword evidence="1" id="KW-0812">Transmembrane</keyword>
<keyword evidence="1" id="KW-0472">Membrane</keyword>
<protein>
    <submittedName>
        <fullName evidence="2">Uncharacterized protein</fullName>
    </submittedName>
</protein>